<dbReference type="InterPro" id="IPR008928">
    <property type="entry name" value="6-hairpin_glycosidase_sf"/>
</dbReference>
<dbReference type="InterPro" id="IPR012341">
    <property type="entry name" value="6hp_glycosidase-like_sf"/>
</dbReference>
<evidence type="ECO:0000256" key="1">
    <source>
        <dbReference type="ARBA" id="ARBA00007072"/>
    </source>
</evidence>
<dbReference type="InterPro" id="IPR001701">
    <property type="entry name" value="Glyco_hydro_9"/>
</dbReference>
<feature type="domain" description="Glycoside hydrolase family 9" evidence="4">
    <location>
        <begin position="303"/>
        <end position="716"/>
    </location>
</feature>
<comment type="caution">
    <text evidence="6">The sequence shown here is derived from an EMBL/GenBank/DDBJ whole genome shotgun (WGS) entry which is preliminary data.</text>
</comment>
<evidence type="ECO:0000256" key="2">
    <source>
        <dbReference type="ARBA" id="ARBA00023277"/>
    </source>
</evidence>
<dbReference type="GO" id="GO:0000272">
    <property type="term" value="P:polysaccharide catabolic process"/>
    <property type="evidence" value="ECO:0007669"/>
    <property type="project" value="UniProtKB-KW"/>
</dbReference>
<dbReference type="CDD" id="cd02850">
    <property type="entry name" value="E_set_Cellulase_N"/>
    <property type="match status" value="1"/>
</dbReference>
<evidence type="ECO:0000256" key="3">
    <source>
        <dbReference type="ARBA" id="ARBA00023326"/>
    </source>
</evidence>
<dbReference type="SUPFAM" id="SSF81296">
    <property type="entry name" value="E set domains"/>
    <property type="match status" value="1"/>
</dbReference>
<keyword evidence="2" id="KW-0119">Carbohydrate metabolism</keyword>
<dbReference type="GO" id="GO:0008810">
    <property type="term" value="F:cellulase activity"/>
    <property type="evidence" value="ECO:0007669"/>
    <property type="project" value="InterPro"/>
</dbReference>
<gene>
    <name evidence="6" type="ORF">FHS19_003818</name>
</gene>
<evidence type="ECO:0000313" key="7">
    <source>
        <dbReference type="Proteomes" id="UP000517523"/>
    </source>
</evidence>
<dbReference type="Pfam" id="PF00759">
    <property type="entry name" value="Glyco_hydro_9"/>
    <property type="match status" value="1"/>
</dbReference>
<reference evidence="6 7" key="1">
    <citation type="submission" date="2020-08" db="EMBL/GenBank/DDBJ databases">
        <title>Genomic Encyclopedia of Type Strains, Phase III (KMG-III): the genomes of soil and plant-associated and newly described type strains.</title>
        <authorList>
            <person name="Whitman W."/>
        </authorList>
    </citation>
    <scope>NUCLEOTIDE SEQUENCE [LARGE SCALE GENOMIC DNA]</scope>
    <source>
        <strain evidence="6 7">CECT 5831</strain>
    </source>
</reference>
<protein>
    <recommendedName>
        <fullName evidence="8">Glycoside hydrolase, family 9 protein</fullName>
    </recommendedName>
</protein>
<dbReference type="SUPFAM" id="SSF48208">
    <property type="entry name" value="Six-hairpin glycosidases"/>
    <property type="match status" value="1"/>
</dbReference>
<dbReference type="InterPro" id="IPR014756">
    <property type="entry name" value="Ig_E-set"/>
</dbReference>
<dbReference type="EMBL" id="JACHXJ010000003">
    <property type="protein sequence ID" value="MBB3129143.1"/>
    <property type="molecule type" value="Genomic_DNA"/>
</dbReference>
<dbReference type="RefSeq" id="WP_183583366.1">
    <property type="nucleotide sequence ID" value="NZ_JACHXJ010000003.1"/>
</dbReference>
<dbReference type="Gene3D" id="1.50.10.10">
    <property type="match status" value="1"/>
</dbReference>
<dbReference type="InterPro" id="IPR004197">
    <property type="entry name" value="Cellulase_Ig-like"/>
</dbReference>
<dbReference type="Pfam" id="PF02927">
    <property type="entry name" value="CelD_N"/>
    <property type="match status" value="1"/>
</dbReference>
<evidence type="ECO:0000259" key="4">
    <source>
        <dbReference type="Pfam" id="PF00759"/>
    </source>
</evidence>
<keyword evidence="3" id="KW-0624">Polysaccharide degradation</keyword>
<dbReference type="InterPro" id="IPR013783">
    <property type="entry name" value="Ig-like_fold"/>
</dbReference>
<evidence type="ECO:0008006" key="8">
    <source>
        <dbReference type="Google" id="ProtNLM"/>
    </source>
</evidence>
<accession>A0A839TRJ0</accession>
<feature type="domain" description="Cellulase Ig-like" evidence="5">
    <location>
        <begin position="226"/>
        <end position="288"/>
    </location>
</feature>
<dbReference type="Gene3D" id="2.60.40.10">
    <property type="entry name" value="Immunoglobulins"/>
    <property type="match status" value="1"/>
</dbReference>
<proteinExistence type="inferred from homology"/>
<evidence type="ECO:0000259" key="5">
    <source>
        <dbReference type="Pfam" id="PF02927"/>
    </source>
</evidence>
<dbReference type="Proteomes" id="UP000517523">
    <property type="component" value="Unassembled WGS sequence"/>
</dbReference>
<organism evidence="6 7">
    <name type="scientific">Paenibacillus rhizosphaerae</name>
    <dbReference type="NCBI Taxonomy" id="297318"/>
    <lineage>
        <taxon>Bacteria</taxon>
        <taxon>Bacillati</taxon>
        <taxon>Bacillota</taxon>
        <taxon>Bacilli</taxon>
        <taxon>Bacillales</taxon>
        <taxon>Paenibacillaceae</taxon>
        <taxon>Paenibacillus</taxon>
    </lineage>
</organism>
<dbReference type="AlphaFoldDB" id="A0A839TRJ0"/>
<sequence length="775" mass="88166">MYQTLLDQLKESRYIRRSMKVDESDSAYERWRKKPVLKSRELHLCENFDTLIQKGPGTIHRDFIHTISGKGSVRLDTPTSTAIKSPNNRRYDEPGILLPLQNENLYEYNRISLWIYVDSPGFSNQFVLVALHNEGEHIMPVPGRFEGTHHADSKPGEWTQIIWELPDIYRDNVTGISVVTFLPGSPMNASDSMTLYFDDLRIERVEPEKSRGWDLPAGSIAYCHSGYLSDARKQALVQGSDAETFSLTDDKGKTVYTGKVTTGENGFGILDFSGFKAPGFYTITAGEFSSKVFPIGPDAFLAAAWKSLSFFFTERCGFEVPELHIECHLDTFCQHPDGRTIPVHGGWHDAGDLSQAIDKTADVIVAMLDLGEATRETEPDLSDRVLEEARWGLNWAMRTRFGDGYRHTSLTKGIWTKNFRGDKDDMTGEAKNTAIHNYTAAYTCAYGAPFYKWDRNFYDWCVKCACEDFFFAEDTIAASNDNSLMSERFAVATSAAAMLYRVTGETRFLDAAANRARQLAQCQQLERRTDFSIPLYGYFYEDRDKNRPISFYHRSYEHFFMKGFTLLLKDAQDHPDAGLWRECVDAYTDYIKETAHVMEPYGILPSGVYEVGNTDYSKMSHEGSRDIGGPTIEEYNAQVKNGIKLNENTYLRRFPVSYQFRGFHATLLSKAKNVFTLARFLGDRELYDIAARQLEYVLGFNPFAMSTMYGEGYDYPLLYGGFAGQPVGAVPVGFETFENEDEPYMPMQNNCTYKEVWVCSTARVMWSIAEVYKGI</sequence>
<evidence type="ECO:0000313" key="6">
    <source>
        <dbReference type="EMBL" id="MBB3129143.1"/>
    </source>
</evidence>
<name>A0A839TRJ0_9BACL</name>
<comment type="similarity">
    <text evidence="1">Belongs to the glycosyl hydrolase 9 (cellulase E) family.</text>
</comment>